<comment type="caution">
    <text evidence="3">The sequence shown here is derived from an EMBL/GenBank/DDBJ whole genome shotgun (WGS) entry which is preliminary data.</text>
</comment>
<proteinExistence type="predicted"/>
<dbReference type="PANTHER" id="PTHR45749">
    <property type="match status" value="1"/>
</dbReference>
<organism evidence="3">
    <name type="scientific">Medicago truncatula</name>
    <name type="common">Barrel medic</name>
    <name type="synonym">Medicago tribuloides</name>
    <dbReference type="NCBI Taxonomy" id="3880"/>
    <lineage>
        <taxon>Eukaryota</taxon>
        <taxon>Viridiplantae</taxon>
        <taxon>Streptophyta</taxon>
        <taxon>Embryophyta</taxon>
        <taxon>Tracheophyta</taxon>
        <taxon>Spermatophyta</taxon>
        <taxon>Magnoliopsida</taxon>
        <taxon>eudicotyledons</taxon>
        <taxon>Gunneridae</taxon>
        <taxon>Pentapetalae</taxon>
        <taxon>rosids</taxon>
        <taxon>fabids</taxon>
        <taxon>Fabales</taxon>
        <taxon>Fabaceae</taxon>
        <taxon>Papilionoideae</taxon>
        <taxon>50 kb inversion clade</taxon>
        <taxon>NPAAA clade</taxon>
        <taxon>Hologalegina</taxon>
        <taxon>IRL clade</taxon>
        <taxon>Trifolieae</taxon>
        <taxon>Medicago</taxon>
    </lineage>
</organism>
<accession>A0A396II20</accession>
<sequence>MQNFLKRSRPSHEQGSSSQHVSCNLEELPSDPGKRPKMSTYHPNDQEIIRRAYLQKGPCQPNQHNFPQRKIGNSMRRFCPSWFNEFGNWLEYSIEKDAAFCLCCYLFRPDFGKQAGGDTFITEGFTSWNKKTTLSSHVGAGPNSTHNIAWKKCGDLMKQDQHIEGWSCLFISIEG</sequence>
<feature type="compositionally biased region" description="Polar residues" evidence="1">
    <location>
        <begin position="13"/>
        <end position="22"/>
    </location>
</feature>
<dbReference type="Pfam" id="PF14291">
    <property type="entry name" value="DUF4371"/>
    <property type="match status" value="1"/>
</dbReference>
<dbReference type="InterPro" id="IPR006580">
    <property type="entry name" value="Znf_TTF"/>
</dbReference>
<evidence type="ECO:0000313" key="3">
    <source>
        <dbReference type="EMBL" id="RHN65269.1"/>
    </source>
</evidence>
<name>A0A396II20_MEDTR</name>
<feature type="region of interest" description="Disordered" evidence="1">
    <location>
        <begin position="1"/>
        <end position="41"/>
    </location>
</feature>
<gene>
    <name evidence="3" type="ORF">MtrunA17_Chr3g0078081</name>
</gene>
<evidence type="ECO:0000256" key="1">
    <source>
        <dbReference type="SAM" id="MobiDB-lite"/>
    </source>
</evidence>
<protein>
    <submittedName>
        <fullName evidence="3">Putative transcription factor and/or regulators TTF-type(Zn) family</fullName>
    </submittedName>
</protein>
<dbReference type="Proteomes" id="UP000265566">
    <property type="component" value="Chromosome 3"/>
</dbReference>
<dbReference type="AlphaFoldDB" id="A0A396II20"/>
<dbReference type="EMBL" id="PSQE01000003">
    <property type="protein sequence ID" value="RHN65269.1"/>
    <property type="molecule type" value="Genomic_DNA"/>
</dbReference>
<dbReference type="Gramene" id="rna13090">
    <property type="protein sequence ID" value="RHN65269.1"/>
    <property type="gene ID" value="gene13090"/>
</dbReference>
<dbReference type="PANTHER" id="PTHR45749:SF34">
    <property type="entry name" value="ZINC FINGER MYM-TYPE PROTEIN 1-LIKE"/>
    <property type="match status" value="1"/>
</dbReference>
<reference evidence="3" key="1">
    <citation type="journal article" date="2018" name="Nat. Plants">
        <title>Whole-genome landscape of Medicago truncatula symbiotic genes.</title>
        <authorList>
            <person name="Pecrix Y."/>
            <person name="Gamas P."/>
            <person name="Carrere S."/>
        </authorList>
    </citation>
    <scope>NUCLEOTIDE SEQUENCE</scope>
    <source>
        <tissue evidence="3">Leaves</tissue>
    </source>
</reference>
<feature type="domain" description="TTF-type" evidence="2">
    <location>
        <begin position="74"/>
        <end position="171"/>
    </location>
</feature>
<dbReference type="SMART" id="SM00597">
    <property type="entry name" value="ZnF_TTF"/>
    <property type="match status" value="1"/>
</dbReference>
<dbReference type="InterPro" id="IPR025398">
    <property type="entry name" value="DUF4371"/>
</dbReference>
<evidence type="ECO:0000259" key="2">
    <source>
        <dbReference type="SMART" id="SM00597"/>
    </source>
</evidence>